<dbReference type="EMBL" id="BMRJ01000001">
    <property type="protein sequence ID" value="GGR12812.1"/>
    <property type="molecule type" value="Genomic_DNA"/>
</dbReference>
<dbReference type="GO" id="GO:0003677">
    <property type="term" value="F:DNA binding"/>
    <property type="evidence" value="ECO:0007669"/>
    <property type="project" value="UniProtKB-UniRule"/>
</dbReference>
<organism evidence="6 7">
    <name type="scientific">Agromyces mediolanus</name>
    <name type="common">Corynebacterium mediolanum</name>
    <dbReference type="NCBI Taxonomy" id="41986"/>
    <lineage>
        <taxon>Bacteria</taxon>
        <taxon>Bacillati</taxon>
        <taxon>Actinomycetota</taxon>
        <taxon>Actinomycetes</taxon>
        <taxon>Micrococcales</taxon>
        <taxon>Microbacteriaceae</taxon>
        <taxon>Agromyces</taxon>
    </lineage>
</organism>
<dbReference type="Gene3D" id="1.10.357.10">
    <property type="entry name" value="Tetracycline Repressor, domain 2"/>
    <property type="match status" value="1"/>
</dbReference>
<dbReference type="InterPro" id="IPR009057">
    <property type="entry name" value="Homeodomain-like_sf"/>
</dbReference>
<name>A0A918F6K7_AGRME</name>
<evidence type="ECO:0000259" key="5">
    <source>
        <dbReference type="PROSITE" id="PS50977"/>
    </source>
</evidence>
<dbReference type="Proteomes" id="UP000610303">
    <property type="component" value="Unassembled WGS sequence"/>
</dbReference>
<feature type="DNA-binding region" description="H-T-H motif" evidence="4">
    <location>
        <begin position="26"/>
        <end position="45"/>
    </location>
</feature>
<keyword evidence="2 4" id="KW-0238">DNA-binding</keyword>
<dbReference type="RefSeq" id="WP_189083425.1">
    <property type="nucleotide sequence ID" value="NZ_BMRJ01000001.1"/>
</dbReference>
<accession>A0A918F6K7</accession>
<gene>
    <name evidence="6" type="ORF">GCM10010196_01690</name>
</gene>
<reference evidence="6" key="1">
    <citation type="journal article" date="2014" name="Int. J. Syst. Evol. Microbiol.">
        <title>Complete genome sequence of Corynebacterium casei LMG S-19264T (=DSM 44701T), isolated from a smear-ripened cheese.</title>
        <authorList>
            <consortium name="US DOE Joint Genome Institute (JGI-PGF)"/>
            <person name="Walter F."/>
            <person name="Albersmeier A."/>
            <person name="Kalinowski J."/>
            <person name="Ruckert C."/>
        </authorList>
    </citation>
    <scope>NUCLEOTIDE SEQUENCE</scope>
    <source>
        <strain evidence="6">JCM 3346</strain>
    </source>
</reference>
<protein>
    <submittedName>
        <fullName evidence="6">TetR family transcriptional regulator</fullName>
    </submittedName>
</protein>
<sequence>MTAEARRILIEAAQELYAANGVAATTPREVLARSGVGQGSLYHHFPSKRDLAAAAVAQTVDDTLGSAAATLDGADEPERRIADYLERPRAATAGCRVGRLTADPVVMGDETLRGEVSRYFAELIELVARAFTEQGLDAAAARDRATTAVAVIQGGYVLSRALGDDAAMRAAVRGLLELLEPAPTGPDERSRHE</sequence>
<evidence type="ECO:0000313" key="6">
    <source>
        <dbReference type="EMBL" id="GGR12812.1"/>
    </source>
</evidence>
<dbReference type="PANTHER" id="PTHR47506:SF3">
    <property type="entry name" value="HTH-TYPE TRANSCRIPTIONAL REGULATOR LMRA"/>
    <property type="match status" value="1"/>
</dbReference>
<feature type="domain" description="HTH tetR-type" evidence="5">
    <location>
        <begin position="3"/>
        <end position="63"/>
    </location>
</feature>
<dbReference type="InterPro" id="IPR054156">
    <property type="entry name" value="YxaF_TetR_C"/>
</dbReference>
<reference evidence="6" key="2">
    <citation type="submission" date="2020-09" db="EMBL/GenBank/DDBJ databases">
        <authorList>
            <person name="Sun Q."/>
            <person name="Ohkuma M."/>
        </authorList>
    </citation>
    <scope>NUCLEOTIDE SEQUENCE</scope>
    <source>
        <strain evidence="6">JCM 3346</strain>
    </source>
</reference>
<evidence type="ECO:0000256" key="4">
    <source>
        <dbReference type="PROSITE-ProRule" id="PRU00335"/>
    </source>
</evidence>
<dbReference type="SUPFAM" id="SSF46689">
    <property type="entry name" value="Homeodomain-like"/>
    <property type="match status" value="1"/>
</dbReference>
<evidence type="ECO:0000256" key="2">
    <source>
        <dbReference type="ARBA" id="ARBA00023125"/>
    </source>
</evidence>
<dbReference type="Pfam" id="PF00440">
    <property type="entry name" value="TetR_N"/>
    <property type="match status" value="1"/>
</dbReference>
<dbReference type="InterPro" id="IPR001647">
    <property type="entry name" value="HTH_TetR"/>
</dbReference>
<dbReference type="Pfam" id="PF21993">
    <property type="entry name" value="TetR_C_13_2"/>
    <property type="match status" value="1"/>
</dbReference>
<proteinExistence type="predicted"/>
<dbReference type="PRINTS" id="PR00455">
    <property type="entry name" value="HTHTETR"/>
</dbReference>
<dbReference type="PANTHER" id="PTHR47506">
    <property type="entry name" value="TRANSCRIPTIONAL REGULATORY PROTEIN"/>
    <property type="match status" value="1"/>
</dbReference>
<evidence type="ECO:0000256" key="3">
    <source>
        <dbReference type="ARBA" id="ARBA00023163"/>
    </source>
</evidence>
<evidence type="ECO:0000313" key="7">
    <source>
        <dbReference type="Proteomes" id="UP000610303"/>
    </source>
</evidence>
<comment type="caution">
    <text evidence="6">The sequence shown here is derived from an EMBL/GenBank/DDBJ whole genome shotgun (WGS) entry which is preliminary data.</text>
</comment>
<keyword evidence="7" id="KW-1185">Reference proteome</keyword>
<evidence type="ECO:0000256" key="1">
    <source>
        <dbReference type="ARBA" id="ARBA00023015"/>
    </source>
</evidence>
<keyword evidence="3" id="KW-0804">Transcription</keyword>
<dbReference type="SUPFAM" id="SSF48498">
    <property type="entry name" value="Tetracyclin repressor-like, C-terminal domain"/>
    <property type="match status" value="1"/>
</dbReference>
<dbReference type="PROSITE" id="PS50977">
    <property type="entry name" value="HTH_TETR_2"/>
    <property type="match status" value="1"/>
</dbReference>
<dbReference type="AlphaFoldDB" id="A0A918F6K7"/>
<keyword evidence="1" id="KW-0805">Transcription regulation</keyword>
<dbReference type="InterPro" id="IPR036271">
    <property type="entry name" value="Tet_transcr_reg_TetR-rel_C_sf"/>
</dbReference>